<name>A0A2N6Q2Q9_9BACT</name>
<reference evidence="1 2" key="1">
    <citation type="submission" date="2017-09" db="EMBL/GenBank/DDBJ databases">
        <title>Bacterial strain isolated from the female urinary microbiota.</title>
        <authorList>
            <person name="Thomas-White K."/>
            <person name="Kumar N."/>
            <person name="Forster S."/>
            <person name="Putonti C."/>
            <person name="Lawley T."/>
            <person name="Wolfe A.J."/>
        </authorList>
    </citation>
    <scope>NUCLEOTIDE SEQUENCE [LARGE SCALE GENOMIC DNA]</scope>
    <source>
        <strain evidence="1 2">UMB0818</strain>
    </source>
</reference>
<dbReference type="AlphaFoldDB" id="A0A2N6Q2Q9"/>
<evidence type="ECO:0000313" key="2">
    <source>
        <dbReference type="Proteomes" id="UP000235661"/>
    </source>
</evidence>
<organism evidence="1 2">
    <name type="scientific">Hoylesella timonensis</name>
    <dbReference type="NCBI Taxonomy" id="386414"/>
    <lineage>
        <taxon>Bacteria</taxon>
        <taxon>Pseudomonadati</taxon>
        <taxon>Bacteroidota</taxon>
        <taxon>Bacteroidia</taxon>
        <taxon>Bacteroidales</taxon>
        <taxon>Prevotellaceae</taxon>
        <taxon>Hoylesella</taxon>
    </lineage>
</organism>
<evidence type="ECO:0000313" key="1">
    <source>
        <dbReference type="EMBL" id="PMC07277.1"/>
    </source>
</evidence>
<dbReference type="EMBL" id="PNGI01000042">
    <property type="protein sequence ID" value="PMC07277.1"/>
    <property type="molecule type" value="Genomic_DNA"/>
</dbReference>
<sequence length="71" mass="8502">MVKKDTALLWKSHFVQQMIVNESCNAHKSFDVLDALDLLRKQKNKNWFLSSFIDVIRKRRCLFDSIFDKKL</sequence>
<protein>
    <submittedName>
        <fullName evidence="1">Uncharacterized protein</fullName>
    </submittedName>
</protein>
<accession>A0A2N6Q2Q9</accession>
<comment type="caution">
    <text evidence="1">The sequence shown here is derived from an EMBL/GenBank/DDBJ whole genome shotgun (WGS) entry which is preliminary data.</text>
</comment>
<dbReference type="Proteomes" id="UP000235661">
    <property type="component" value="Unassembled WGS sequence"/>
</dbReference>
<proteinExistence type="predicted"/>
<gene>
    <name evidence="1" type="ORF">CJ232_11645</name>
</gene>